<evidence type="ECO:0000313" key="3">
    <source>
        <dbReference type="Proteomes" id="UP000016922"/>
    </source>
</evidence>
<evidence type="ECO:0000313" key="2">
    <source>
        <dbReference type="EMBL" id="EPE36515.1"/>
    </source>
</evidence>
<proteinExistence type="predicted"/>
<dbReference type="RefSeq" id="XP_008075830.1">
    <property type="nucleotide sequence ID" value="XM_008077639.1"/>
</dbReference>
<accession>S3DFH6</accession>
<dbReference type="AlphaFoldDB" id="S3DFH6"/>
<dbReference type="OMA" id="ATECERP"/>
<organism evidence="2 3">
    <name type="scientific">Glarea lozoyensis (strain ATCC 20868 / MF5171)</name>
    <dbReference type="NCBI Taxonomy" id="1116229"/>
    <lineage>
        <taxon>Eukaryota</taxon>
        <taxon>Fungi</taxon>
        <taxon>Dikarya</taxon>
        <taxon>Ascomycota</taxon>
        <taxon>Pezizomycotina</taxon>
        <taxon>Leotiomycetes</taxon>
        <taxon>Helotiales</taxon>
        <taxon>Helotiaceae</taxon>
        <taxon>Glarea</taxon>
    </lineage>
</organism>
<gene>
    <name evidence="2" type="ORF">GLAREA_08678</name>
</gene>
<dbReference type="EMBL" id="KE145352">
    <property type="protein sequence ID" value="EPE36515.1"/>
    <property type="molecule type" value="Genomic_DNA"/>
</dbReference>
<keyword evidence="3" id="KW-1185">Reference proteome</keyword>
<evidence type="ECO:0000259" key="1">
    <source>
        <dbReference type="Pfam" id="PF06985"/>
    </source>
</evidence>
<dbReference type="PANTHER" id="PTHR33112">
    <property type="entry name" value="DOMAIN PROTEIN, PUTATIVE-RELATED"/>
    <property type="match status" value="1"/>
</dbReference>
<reference evidence="2 3" key="1">
    <citation type="journal article" date="2013" name="BMC Genomics">
        <title>Genomics-driven discovery of the pneumocandin biosynthetic gene cluster in the fungus Glarea lozoyensis.</title>
        <authorList>
            <person name="Chen L."/>
            <person name="Yue Q."/>
            <person name="Zhang X."/>
            <person name="Xiang M."/>
            <person name="Wang C."/>
            <person name="Li S."/>
            <person name="Che Y."/>
            <person name="Ortiz-Lopez F.J."/>
            <person name="Bills G.F."/>
            <person name="Liu X."/>
            <person name="An Z."/>
        </authorList>
    </citation>
    <scope>NUCLEOTIDE SEQUENCE [LARGE SCALE GENOMIC DNA]</scope>
    <source>
        <strain evidence="3">ATCC 20868 / MF5171</strain>
    </source>
</reference>
<dbReference type="HOGENOM" id="CLU_002639_2_12_1"/>
<dbReference type="InterPro" id="IPR010730">
    <property type="entry name" value="HET"/>
</dbReference>
<dbReference type="STRING" id="1116229.S3DFH6"/>
<dbReference type="PANTHER" id="PTHR33112:SF16">
    <property type="entry name" value="HETEROKARYON INCOMPATIBILITY DOMAIN-CONTAINING PROTEIN"/>
    <property type="match status" value="1"/>
</dbReference>
<name>S3DFH6_GLAL2</name>
<dbReference type="Pfam" id="PF06985">
    <property type="entry name" value="HET"/>
    <property type="match status" value="1"/>
</dbReference>
<dbReference type="KEGG" id="glz:GLAREA_08678"/>
<sequence>MLCHICSTIDFDALFHEESVKHHGTLSALRESAALGCKLCASITKGIADITAEGDPFAPIIITGSVTNADYLGKKFFLLFRVESDINNGRLAGHRYDVSLDREAHVETTKPHLLSFPNKSHRSEDCYVLSREWICDCLRDHSGLCSDFTATSAFPTRLLDVGINGSSTLRVVHKSEGDSGQWVALSHTWGSTPPFTSTKATISNRQLGIEISALPATFQDAVFVTRKLGYQYLWIDSLCILQDSVEDWNSEALRMSLYYGNAVVTIAASFARSHHDGFLDKRHLPEFRIKVPLNSNLYKGHNYFYVTEGGGPNTLSDDLHIGPLHTRAWTLQERLLSRRVIHFGWDQLSFECSKGVIEESSSHLTVDQESLSVLDLYSRPFLLANFNDTTDSTKLVTGVWSRIVQDYCSRSLSVQSDIFPAISGIARRIAEKTGYTYRAGIWLEAVVPLLLWQVYPSARSSRHRTTNFLAPSWSWASLPAVEPAPDHPLFYSNQICYSLSICYDRLLGQEPKLVSCTTELATADEFGSLKSGVIVLRGKLLDFGIQSLQHWSRSERLSYYNEGLAEIEWDEPMQDYRSMFFLCMGRWKYATSWADRDGPGVVRFLVLRRVDKKDGIFKRVGVGYYRLKSELDKCSWVETTVSII</sequence>
<feature type="domain" description="Heterokaryon incompatibility" evidence="1">
    <location>
        <begin position="182"/>
        <end position="333"/>
    </location>
</feature>
<dbReference type="GeneID" id="19467726"/>
<dbReference type="OrthoDB" id="5362512at2759"/>
<protein>
    <recommendedName>
        <fullName evidence="1">Heterokaryon incompatibility domain-containing protein</fullName>
    </recommendedName>
</protein>
<dbReference type="Proteomes" id="UP000016922">
    <property type="component" value="Unassembled WGS sequence"/>
</dbReference>